<accession>A0A934K2L5</accession>
<reference evidence="1" key="1">
    <citation type="submission" date="2020-10" db="EMBL/GenBank/DDBJ databases">
        <title>Ca. Dormibacterota MAGs.</title>
        <authorList>
            <person name="Montgomery K."/>
        </authorList>
    </citation>
    <scope>NUCLEOTIDE SEQUENCE [LARGE SCALE GENOMIC DNA]</scope>
    <source>
        <strain evidence="1">SC8812_S17_10</strain>
    </source>
</reference>
<gene>
    <name evidence="1" type="ORF">JF922_20540</name>
</gene>
<dbReference type="EMBL" id="JAEKNR010000207">
    <property type="protein sequence ID" value="MBJ7600446.1"/>
    <property type="molecule type" value="Genomic_DNA"/>
</dbReference>
<proteinExistence type="predicted"/>
<sequence length="113" mass="12772">MAISLRRPPRERLLPINALADQAGISRATAWRIVSRAGLTHHRVSGQRESCIDVLDLVADLVARQLGKRPAPEPQPSAPPWQCPQCGHAAYEELSHERRRCHHCRQTFIRRTA</sequence>
<dbReference type="RefSeq" id="WP_338204278.1">
    <property type="nucleotide sequence ID" value="NZ_JAEKNR010000207.1"/>
</dbReference>
<dbReference type="AlphaFoldDB" id="A0A934K2L5"/>
<name>A0A934K2L5_9BACT</name>
<organism evidence="1 2">
    <name type="scientific">Candidatus Nephthysia bennettiae</name>
    <dbReference type="NCBI Taxonomy" id="3127016"/>
    <lineage>
        <taxon>Bacteria</taxon>
        <taxon>Bacillati</taxon>
        <taxon>Candidatus Dormiibacterota</taxon>
        <taxon>Candidatus Dormibacteria</taxon>
        <taxon>Candidatus Dormibacterales</taxon>
        <taxon>Candidatus Dormibacteraceae</taxon>
        <taxon>Candidatus Nephthysia</taxon>
    </lineage>
</organism>
<protein>
    <submittedName>
        <fullName evidence="1">Uncharacterized protein</fullName>
    </submittedName>
</protein>
<dbReference type="Proteomes" id="UP000612893">
    <property type="component" value="Unassembled WGS sequence"/>
</dbReference>
<keyword evidence="2" id="KW-1185">Reference proteome</keyword>
<comment type="caution">
    <text evidence="1">The sequence shown here is derived from an EMBL/GenBank/DDBJ whole genome shotgun (WGS) entry which is preliminary data.</text>
</comment>
<evidence type="ECO:0000313" key="1">
    <source>
        <dbReference type="EMBL" id="MBJ7600446.1"/>
    </source>
</evidence>
<evidence type="ECO:0000313" key="2">
    <source>
        <dbReference type="Proteomes" id="UP000612893"/>
    </source>
</evidence>